<dbReference type="PANTHER" id="PTHR24421">
    <property type="entry name" value="NITRATE/NITRITE SENSOR PROTEIN NARX-RELATED"/>
    <property type="match status" value="1"/>
</dbReference>
<organism evidence="11 12">
    <name type="scientific">Embleya hyalina</name>
    <dbReference type="NCBI Taxonomy" id="516124"/>
    <lineage>
        <taxon>Bacteria</taxon>
        <taxon>Bacillati</taxon>
        <taxon>Actinomycetota</taxon>
        <taxon>Actinomycetes</taxon>
        <taxon>Kitasatosporales</taxon>
        <taxon>Streptomycetaceae</taxon>
        <taxon>Embleya</taxon>
    </lineage>
</organism>
<dbReference type="InterPro" id="IPR050482">
    <property type="entry name" value="Sensor_HK_TwoCompSys"/>
</dbReference>
<keyword evidence="9" id="KW-1133">Transmembrane helix</keyword>
<feature type="transmembrane region" description="Helical" evidence="9">
    <location>
        <begin position="21"/>
        <end position="44"/>
    </location>
</feature>
<proteinExistence type="predicted"/>
<evidence type="ECO:0000256" key="6">
    <source>
        <dbReference type="ARBA" id="ARBA00022777"/>
    </source>
</evidence>
<dbReference type="GO" id="GO:0046983">
    <property type="term" value="F:protein dimerization activity"/>
    <property type="evidence" value="ECO:0007669"/>
    <property type="project" value="InterPro"/>
</dbReference>
<dbReference type="EC" id="2.7.13.3" evidence="2"/>
<dbReference type="GO" id="GO:0000155">
    <property type="term" value="F:phosphorelay sensor kinase activity"/>
    <property type="evidence" value="ECO:0007669"/>
    <property type="project" value="InterPro"/>
</dbReference>
<keyword evidence="9" id="KW-0812">Transmembrane</keyword>
<evidence type="ECO:0000256" key="5">
    <source>
        <dbReference type="ARBA" id="ARBA00022741"/>
    </source>
</evidence>
<dbReference type="AlphaFoldDB" id="A0A401Z0X9"/>
<feature type="transmembrane region" description="Helical" evidence="9">
    <location>
        <begin position="161"/>
        <end position="185"/>
    </location>
</feature>
<protein>
    <recommendedName>
        <fullName evidence="2">histidine kinase</fullName>
        <ecNumber evidence="2">2.7.13.3</ecNumber>
    </recommendedName>
</protein>
<dbReference type="PANTHER" id="PTHR24421:SF10">
    <property type="entry name" value="NITRATE_NITRITE SENSOR PROTEIN NARQ"/>
    <property type="match status" value="1"/>
</dbReference>
<accession>A0A401Z0X9</accession>
<keyword evidence="12" id="KW-1185">Reference proteome</keyword>
<comment type="catalytic activity">
    <reaction evidence="1">
        <text>ATP + protein L-histidine = ADP + protein N-phospho-L-histidine.</text>
        <dbReference type="EC" id="2.7.13.3"/>
    </reaction>
</comment>
<dbReference type="Gene3D" id="3.30.565.10">
    <property type="entry name" value="Histidine kinase-like ATPase, C-terminal domain"/>
    <property type="match status" value="1"/>
</dbReference>
<evidence type="ECO:0000256" key="3">
    <source>
        <dbReference type="ARBA" id="ARBA00022553"/>
    </source>
</evidence>
<dbReference type="Gene3D" id="1.20.5.1930">
    <property type="match status" value="1"/>
</dbReference>
<dbReference type="GO" id="GO:0005524">
    <property type="term" value="F:ATP binding"/>
    <property type="evidence" value="ECO:0007669"/>
    <property type="project" value="UniProtKB-KW"/>
</dbReference>
<dbReference type="OrthoDB" id="227596at2"/>
<keyword evidence="3" id="KW-0597">Phosphoprotein</keyword>
<keyword evidence="6 11" id="KW-0418">Kinase</keyword>
<keyword evidence="8" id="KW-0902">Two-component regulatory system</keyword>
<dbReference type="InterPro" id="IPR011712">
    <property type="entry name" value="Sig_transdc_His_kin_sub3_dim/P"/>
</dbReference>
<evidence type="ECO:0000256" key="8">
    <source>
        <dbReference type="ARBA" id="ARBA00023012"/>
    </source>
</evidence>
<evidence type="ECO:0000256" key="1">
    <source>
        <dbReference type="ARBA" id="ARBA00000085"/>
    </source>
</evidence>
<dbReference type="RefSeq" id="WP_126642180.1">
    <property type="nucleotide sequence ID" value="NZ_BIFH01000039.1"/>
</dbReference>
<comment type="caution">
    <text evidence="11">The sequence shown here is derived from an EMBL/GenBank/DDBJ whole genome shotgun (WGS) entry which is preliminary data.</text>
</comment>
<feature type="transmembrane region" description="Helical" evidence="9">
    <location>
        <begin position="114"/>
        <end position="141"/>
    </location>
</feature>
<keyword evidence="9" id="KW-0472">Membrane</keyword>
<evidence type="ECO:0000256" key="4">
    <source>
        <dbReference type="ARBA" id="ARBA00022679"/>
    </source>
</evidence>
<feature type="transmembrane region" description="Helical" evidence="9">
    <location>
        <begin position="56"/>
        <end position="76"/>
    </location>
</feature>
<dbReference type="EMBL" id="BIFH01000039">
    <property type="protein sequence ID" value="GCE00461.1"/>
    <property type="molecule type" value="Genomic_DNA"/>
</dbReference>
<evidence type="ECO:0000256" key="2">
    <source>
        <dbReference type="ARBA" id="ARBA00012438"/>
    </source>
</evidence>
<keyword evidence="4" id="KW-0808">Transferase</keyword>
<gene>
    <name evidence="11" type="ORF">EHYA_08186</name>
</gene>
<evidence type="ECO:0000313" key="11">
    <source>
        <dbReference type="EMBL" id="GCE00461.1"/>
    </source>
</evidence>
<feature type="domain" description="Signal transduction histidine kinase subgroup 3 dimerisation and phosphoacceptor" evidence="10">
    <location>
        <begin position="212"/>
        <end position="277"/>
    </location>
</feature>
<dbReference type="Proteomes" id="UP000286931">
    <property type="component" value="Unassembled WGS sequence"/>
</dbReference>
<reference evidence="11 12" key="1">
    <citation type="submission" date="2018-12" db="EMBL/GenBank/DDBJ databases">
        <title>Draft genome sequence of Embleya hyalina NBRC 13850T.</title>
        <authorList>
            <person name="Komaki H."/>
            <person name="Hosoyama A."/>
            <person name="Kimura A."/>
            <person name="Ichikawa N."/>
            <person name="Tamura T."/>
        </authorList>
    </citation>
    <scope>NUCLEOTIDE SEQUENCE [LARGE SCALE GENOMIC DNA]</scope>
    <source>
        <strain evidence="11 12">NBRC 13850</strain>
    </source>
</reference>
<keyword evidence="5" id="KW-0547">Nucleotide-binding</keyword>
<dbReference type="InterPro" id="IPR036890">
    <property type="entry name" value="HATPase_C_sf"/>
</dbReference>
<dbReference type="Pfam" id="PF07730">
    <property type="entry name" value="HisKA_3"/>
    <property type="match status" value="1"/>
</dbReference>
<sequence length="414" mass="43143">MARRLTRRLLGRRARLRWVHLVLGGALLTPFHLAALTVLTGTGLSRDIPAEPLTSQLLALALALPFVALTGLVPLVRTLEGGAARVLCAPTGEVLSLPATSAAARRRAAAWFTLHALAGGVVAGVSLAAPPGGLVLLLLPLSANLADVFGWAEPATSLPLAWTPLGLALILLPLPVSAAAGAWLARIAPILLGPTPADRLALAEQRAERLAERARIARDLHDSVGHALSAVGIQAAAAGRLLDRDPAFVARALTAIEDTARDAVAELDHVLGLLREETPEPAAPVPSLANLAELVARTRAAGADVDLHLDPADGVAALPRLVSREAYRIVQEGFGNVLRHAGEVPVSLHLRLGRGELTIDLSNPIAGTRPTRSGGGRGLRGTAERVAVLRGTFTAGPRDGRWHLSARIPLEGHP</sequence>
<evidence type="ECO:0000259" key="10">
    <source>
        <dbReference type="Pfam" id="PF07730"/>
    </source>
</evidence>
<evidence type="ECO:0000256" key="9">
    <source>
        <dbReference type="SAM" id="Phobius"/>
    </source>
</evidence>
<name>A0A401Z0X9_9ACTN</name>
<dbReference type="GO" id="GO:0016020">
    <property type="term" value="C:membrane"/>
    <property type="evidence" value="ECO:0007669"/>
    <property type="project" value="InterPro"/>
</dbReference>
<evidence type="ECO:0000256" key="7">
    <source>
        <dbReference type="ARBA" id="ARBA00022840"/>
    </source>
</evidence>
<evidence type="ECO:0000313" key="12">
    <source>
        <dbReference type="Proteomes" id="UP000286931"/>
    </source>
</evidence>
<keyword evidence="7" id="KW-0067">ATP-binding</keyword>